<evidence type="ECO:0000313" key="1">
    <source>
        <dbReference type="EMBL" id="KNZ60931.1"/>
    </source>
</evidence>
<proteinExistence type="predicted"/>
<keyword evidence="2" id="KW-1185">Reference proteome</keyword>
<dbReference type="Proteomes" id="UP000037035">
    <property type="component" value="Unassembled WGS sequence"/>
</dbReference>
<comment type="caution">
    <text evidence="1">The sequence shown here is derived from an EMBL/GenBank/DDBJ whole genome shotgun (WGS) entry which is preliminary data.</text>
</comment>
<name>A0A0L6VJI1_9BASI</name>
<gene>
    <name evidence="1" type="ORF">VP01_147g3</name>
</gene>
<organism evidence="1 2">
    <name type="scientific">Puccinia sorghi</name>
    <dbReference type="NCBI Taxonomy" id="27349"/>
    <lineage>
        <taxon>Eukaryota</taxon>
        <taxon>Fungi</taxon>
        <taxon>Dikarya</taxon>
        <taxon>Basidiomycota</taxon>
        <taxon>Pucciniomycotina</taxon>
        <taxon>Pucciniomycetes</taxon>
        <taxon>Pucciniales</taxon>
        <taxon>Pucciniaceae</taxon>
        <taxon>Puccinia</taxon>
    </lineage>
</organism>
<sequence>MALVLALKSIPPKSNPIEHEPLPGAPQLWCILMCHSFHTLRRRCQRFFDVSLLVGERGLGSRQKLDAGNLGGVHVVTPIHKHLMSLSGYRWVGEIEGPRVGAWNYWGETTESKVACTAQSLRRIQERAKNRYSSMASRSRGGSFDSSSHHINQSAFSSSVIMHSLYSYYQYPCIIRFSQSLQSLSQPSVSSFTFSLSLFLSVLVVYCVLSLVMFCSPESFTIQSDEKPLEYLPSSMDSFCFHKSMIHYSKNHIPLGPLPHHILPPTTHHNLACTPLPPHTPTPTLNCTFPIKWTQTPNNPPQSIPSHQTPSIPNLFSFLVPPGIPLVLPSPFLIHQGQNTFSPLLGSGDLTQCGNNYNQSHQTCMDCYNTTVGVGHIRLWCKPKHQTLNFQPILINQSCLLENDLTVVRKKNSKMEKALESKARGKSYNGPTSTGIISSITQQIQKTHHLITQLNILKAG</sequence>
<evidence type="ECO:0000313" key="2">
    <source>
        <dbReference type="Proteomes" id="UP000037035"/>
    </source>
</evidence>
<accession>A0A0L6VJI1</accession>
<protein>
    <submittedName>
        <fullName evidence="1">Uncharacterized protein</fullName>
    </submittedName>
</protein>
<dbReference type="AlphaFoldDB" id="A0A0L6VJI1"/>
<dbReference type="VEuPathDB" id="FungiDB:VP01_147g3"/>
<reference evidence="1 2" key="1">
    <citation type="submission" date="2015-08" db="EMBL/GenBank/DDBJ databases">
        <title>Next Generation Sequencing and Analysis of the Genome of Puccinia sorghi L Schw, the Causal Agent of Maize Common Rust.</title>
        <authorList>
            <person name="Rochi L."/>
            <person name="Burguener G."/>
            <person name="Darino M."/>
            <person name="Turjanski A."/>
            <person name="Kreff E."/>
            <person name="Dieguez M.J."/>
            <person name="Sacco F."/>
        </authorList>
    </citation>
    <scope>NUCLEOTIDE SEQUENCE [LARGE SCALE GENOMIC DNA]</scope>
    <source>
        <strain evidence="1 2">RO10H11247</strain>
    </source>
</reference>
<dbReference type="EMBL" id="LAVV01005331">
    <property type="protein sequence ID" value="KNZ60931.1"/>
    <property type="molecule type" value="Genomic_DNA"/>
</dbReference>